<organism evidence="1 2">
    <name type="scientific">Ogataea polymorpha</name>
    <dbReference type="NCBI Taxonomy" id="460523"/>
    <lineage>
        <taxon>Eukaryota</taxon>
        <taxon>Fungi</taxon>
        <taxon>Dikarya</taxon>
        <taxon>Ascomycota</taxon>
        <taxon>Saccharomycotina</taxon>
        <taxon>Pichiomycetes</taxon>
        <taxon>Pichiales</taxon>
        <taxon>Pichiaceae</taxon>
        <taxon>Ogataea</taxon>
    </lineage>
</organism>
<dbReference type="AlphaFoldDB" id="A0A9P8THC3"/>
<proteinExistence type="predicted"/>
<comment type="caution">
    <text evidence="1">The sequence shown here is derived from an EMBL/GenBank/DDBJ whole genome shotgun (WGS) entry which is preliminary data.</text>
</comment>
<keyword evidence="2" id="KW-1185">Reference proteome</keyword>
<gene>
    <name evidence="1" type="ORF">OGATHE_000098</name>
</gene>
<dbReference type="Proteomes" id="UP000788993">
    <property type="component" value="Unassembled WGS sequence"/>
</dbReference>
<reference evidence="1" key="1">
    <citation type="journal article" date="2021" name="Open Biol.">
        <title>Shared evolutionary footprints suggest mitochondrial oxidative damage underlies multiple complex I losses in fungi.</title>
        <authorList>
            <person name="Schikora-Tamarit M.A."/>
            <person name="Marcet-Houben M."/>
            <person name="Nosek J."/>
            <person name="Gabaldon T."/>
        </authorList>
    </citation>
    <scope>NUCLEOTIDE SEQUENCE</scope>
    <source>
        <strain evidence="1">NCAIM Y.01608</strain>
    </source>
</reference>
<reference evidence="1" key="2">
    <citation type="submission" date="2021-01" db="EMBL/GenBank/DDBJ databases">
        <authorList>
            <person name="Schikora-Tamarit M.A."/>
        </authorList>
    </citation>
    <scope>NUCLEOTIDE SEQUENCE</scope>
    <source>
        <strain evidence="1">NCAIM Y.01608</strain>
    </source>
</reference>
<dbReference type="EMBL" id="JAEUBD010000013">
    <property type="protein sequence ID" value="KAH3678829.1"/>
    <property type="molecule type" value="Genomic_DNA"/>
</dbReference>
<evidence type="ECO:0000313" key="2">
    <source>
        <dbReference type="Proteomes" id="UP000788993"/>
    </source>
</evidence>
<evidence type="ECO:0000313" key="1">
    <source>
        <dbReference type="EMBL" id="KAH3678829.1"/>
    </source>
</evidence>
<protein>
    <submittedName>
        <fullName evidence="1">Uncharacterized protein</fullName>
    </submittedName>
</protein>
<sequence>MKSSSNSTPSSCTFLIAITLLVESRIFLSCFSLVATVSGPDTAIDSLALLLPPKGQNQNRVFLVVGAGADTSRYSSVFKSITCGSKDVSASEATGLSKVNSLYPPVMANGSHGSSGVENTATNFLSMWRIKQQQHIVNKAKSPSCMYISAP</sequence>
<accession>A0A9P8THC3</accession>
<name>A0A9P8THC3_9ASCO</name>